<sequence length="97" mass="11451">MKRLRNITRFTYEFTSFQGWRLTLCRHQMHFTRYFSDRQYGGESQALEAALAAREHVLALLRSFPDEPQRAFALCRSEQREGCYPRGLHPRKAAEQG</sequence>
<dbReference type="EMBL" id="DXFQ01000155">
    <property type="protein sequence ID" value="HIX20571.1"/>
    <property type="molecule type" value="Genomic_DNA"/>
</dbReference>
<evidence type="ECO:0000313" key="1">
    <source>
        <dbReference type="EMBL" id="HIX20571.1"/>
    </source>
</evidence>
<dbReference type="Proteomes" id="UP000823964">
    <property type="component" value="Unassembled WGS sequence"/>
</dbReference>
<protein>
    <submittedName>
        <fullName evidence="1">Uncharacterized protein</fullName>
    </submittedName>
</protein>
<gene>
    <name evidence="1" type="ORF">H9862_08240</name>
</gene>
<accession>A0A9D2AIK6</accession>
<evidence type="ECO:0000313" key="2">
    <source>
        <dbReference type="Proteomes" id="UP000823964"/>
    </source>
</evidence>
<name>A0A9D2AIK6_9BACT</name>
<dbReference type="AlphaFoldDB" id="A0A9D2AIK6"/>
<reference evidence="1" key="1">
    <citation type="journal article" date="2021" name="PeerJ">
        <title>Extensive microbial diversity within the chicken gut microbiome revealed by metagenomics and culture.</title>
        <authorList>
            <person name="Gilroy R."/>
            <person name="Ravi A."/>
            <person name="Getino M."/>
            <person name="Pursley I."/>
            <person name="Horton D.L."/>
            <person name="Alikhan N.F."/>
            <person name="Baker D."/>
            <person name="Gharbi K."/>
            <person name="Hall N."/>
            <person name="Watson M."/>
            <person name="Adriaenssens E.M."/>
            <person name="Foster-Nyarko E."/>
            <person name="Jarju S."/>
            <person name="Secka A."/>
            <person name="Antonio M."/>
            <person name="Oren A."/>
            <person name="Chaudhuri R.R."/>
            <person name="La Ragione R."/>
            <person name="Hildebrand F."/>
            <person name="Pallen M.J."/>
        </authorList>
    </citation>
    <scope>NUCLEOTIDE SEQUENCE</scope>
    <source>
        <strain evidence="1">14975</strain>
    </source>
</reference>
<organism evidence="1 2">
    <name type="scientific">Candidatus Akkermansia intestinigallinarum</name>
    <dbReference type="NCBI Taxonomy" id="2838431"/>
    <lineage>
        <taxon>Bacteria</taxon>
        <taxon>Pseudomonadati</taxon>
        <taxon>Verrucomicrobiota</taxon>
        <taxon>Verrucomicrobiia</taxon>
        <taxon>Verrucomicrobiales</taxon>
        <taxon>Akkermansiaceae</taxon>
        <taxon>Akkermansia</taxon>
    </lineage>
</organism>
<proteinExistence type="predicted"/>
<comment type="caution">
    <text evidence="1">The sequence shown here is derived from an EMBL/GenBank/DDBJ whole genome shotgun (WGS) entry which is preliminary data.</text>
</comment>
<reference evidence="1" key="2">
    <citation type="submission" date="2021-04" db="EMBL/GenBank/DDBJ databases">
        <authorList>
            <person name="Gilroy R."/>
        </authorList>
    </citation>
    <scope>NUCLEOTIDE SEQUENCE</scope>
    <source>
        <strain evidence="1">14975</strain>
    </source>
</reference>